<dbReference type="InterPro" id="IPR009081">
    <property type="entry name" value="PP-bd_ACP"/>
</dbReference>
<dbReference type="SUPFAM" id="SSF47336">
    <property type="entry name" value="ACP-like"/>
    <property type="match status" value="1"/>
</dbReference>
<dbReference type="SMART" id="SM01294">
    <property type="entry name" value="PKS_PP_betabranch"/>
    <property type="match status" value="1"/>
</dbReference>
<keyword evidence="5" id="KW-1185">Reference proteome</keyword>
<evidence type="ECO:0000313" key="4">
    <source>
        <dbReference type="EMBL" id="MFC5475894.1"/>
    </source>
</evidence>
<dbReference type="RefSeq" id="WP_378999609.1">
    <property type="nucleotide sequence ID" value="NZ_JBHSMT010000029.1"/>
</dbReference>
<reference evidence="5" key="1">
    <citation type="journal article" date="2019" name="Int. J. Syst. Evol. Microbiol.">
        <title>The Global Catalogue of Microorganisms (GCM) 10K type strain sequencing project: providing services to taxonomists for standard genome sequencing and annotation.</title>
        <authorList>
            <consortium name="The Broad Institute Genomics Platform"/>
            <consortium name="The Broad Institute Genome Sequencing Center for Infectious Disease"/>
            <person name="Wu L."/>
            <person name="Ma J."/>
        </authorList>
    </citation>
    <scope>NUCLEOTIDE SEQUENCE [LARGE SCALE GENOMIC DNA]</scope>
    <source>
        <strain evidence="5">JCM 17066</strain>
    </source>
</reference>
<protein>
    <submittedName>
        <fullName evidence="4">Acyl carrier protein</fullName>
    </submittedName>
</protein>
<keyword evidence="2" id="KW-0597">Phosphoprotein</keyword>
<gene>
    <name evidence="4" type="ORF">ACFPM8_18185</name>
</gene>
<organism evidence="4 5">
    <name type="scientific">Paraherbaspirillum soli</name>
    <dbReference type="NCBI Taxonomy" id="631222"/>
    <lineage>
        <taxon>Bacteria</taxon>
        <taxon>Pseudomonadati</taxon>
        <taxon>Pseudomonadota</taxon>
        <taxon>Betaproteobacteria</taxon>
        <taxon>Burkholderiales</taxon>
        <taxon>Oxalobacteraceae</taxon>
        <taxon>Paraherbaspirillum</taxon>
    </lineage>
</organism>
<dbReference type="Pfam" id="PF00550">
    <property type="entry name" value="PP-binding"/>
    <property type="match status" value="1"/>
</dbReference>
<dbReference type="EMBL" id="JBHSMT010000029">
    <property type="protein sequence ID" value="MFC5475894.1"/>
    <property type="molecule type" value="Genomic_DNA"/>
</dbReference>
<accession>A0ABW0MCL7</accession>
<keyword evidence="1" id="KW-0596">Phosphopantetheine</keyword>
<name>A0ABW0MCL7_9BURK</name>
<proteinExistence type="predicted"/>
<sequence>MTQTVETGHTEASLQAWLAQRVASYVRLSPDTIQADAPLAEYGLDSVYALTLTGDIEEYLGLSLDSTLMWDHPTIAALSKVLLEMLDKQ</sequence>
<evidence type="ECO:0000259" key="3">
    <source>
        <dbReference type="PROSITE" id="PS50075"/>
    </source>
</evidence>
<dbReference type="InterPro" id="IPR020806">
    <property type="entry name" value="PKS_PP-bd"/>
</dbReference>
<dbReference type="PROSITE" id="PS50075">
    <property type="entry name" value="CARRIER"/>
    <property type="match status" value="1"/>
</dbReference>
<evidence type="ECO:0000256" key="2">
    <source>
        <dbReference type="ARBA" id="ARBA00022553"/>
    </source>
</evidence>
<dbReference type="SMART" id="SM00823">
    <property type="entry name" value="PKS_PP"/>
    <property type="match status" value="1"/>
</dbReference>
<evidence type="ECO:0000256" key="1">
    <source>
        <dbReference type="ARBA" id="ARBA00022450"/>
    </source>
</evidence>
<feature type="domain" description="Carrier" evidence="3">
    <location>
        <begin position="12"/>
        <end position="86"/>
    </location>
</feature>
<dbReference type="Proteomes" id="UP001596045">
    <property type="component" value="Unassembled WGS sequence"/>
</dbReference>
<dbReference type="InterPro" id="IPR036736">
    <property type="entry name" value="ACP-like_sf"/>
</dbReference>
<comment type="caution">
    <text evidence="4">The sequence shown here is derived from an EMBL/GenBank/DDBJ whole genome shotgun (WGS) entry which is preliminary data.</text>
</comment>
<evidence type="ECO:0000313" key="5">
    <source>
        <dbReference type="Proteomes" id="UP001596045"/>
    </source>
</evidence>
<dbReference type="Gene3D" id="1.10.1200.10">
    <property type="entry name" value="ACP-like"/>
    <property type="match status" value="1"/>
</dbReference>